<evidence type="ECO:0000313" key="8">
    <source>
        <dbReference type="EMBL" id="SMQ11979.1"/>
    </source>
</evidence>
<dbReference type="SUPFAM" id="SSF53850">
    <property type="entry name" value="Periplasmic binding protein-like II"/>
    <property type="match status" value="1"/>
</dbReference>
<evidence type="ECO:0000256" key="2">
    <source>
        <dbReference type="ARBA" id="ARBA00022505"/>
    </source>
</evidence>
<keyword evidence="10" id="KW-1185">Reference proteome</keyword>
<dbReference type="GO" id="GO:0046872">
    <property type="term" value="F:metal ion binding"/>
    <property type="evidence" value="ECO:0007669"/>
    <property type="project" value="UniProtKB-KW"/>
</dbReference>
<dbReference type="InterPro" id="IPR005950">
    <property type="entry name" value="ModA"/>
</dbReference>
<feature type="binding site" evidence="6">
    <location>
        <position position="185"/>
    </location>
    <ligand>
        <name>molybdate</name>
        <dbReference type="ChEBI" id="CHEBI:36264"/>
    </ligand>
</feature>
<dbReference type="Pfam" id="PF13531">
    <property type="entry name" value="SBP_bac_11"/>
    <property type="match status" value="1"/>
</dbReference>
<reference evidence="8" key="1">
    <citation type="submission" date="2017-05" db="EMBL/GenBank/DDBJ databases">
        <authorList>
            <person name="Song R."/>
            <person name="Chenine A.L."/>
            <person name="Ruprecht R.M."/>
        </authorList>
    </citation>
    <scope>NUCLEOTIDE SEQUENCE</scope>
    <source>
        <strain evidence="8">Kingella_eburonensis</strain>
    </source>
</reference>
<accession>A0A238HEJ7</accession>
<comment type="subunit">
    <text evidence="5">The complex is composed of two ATP-binding proteins (ModC), two transmembrane proteins (ModB) and a solute-binding protein (ModA).</text>
</comment>
<protein>
    <submittedName>
        <fullName evidence="8">Molybdate-binding periplasmic protein</fullName>
    </submittedName>
</protein>
<organism evidence="8">
    <name type="scientific">Kingella negevensis</name>
    <dbReference type="NCBI Taxonomy" id="1522312"/>
    <lineage>
        <taxon>Bacteria</taxon>
        <taxon>Pseudomonadati</taxon>
        <taxon>Pseudomonadota</taxon>
        <taxon>Betaproteobacteria</taxon>
        <taxon>Neisseriales</taxon>
        <taxon>Neisseriaceae</taxon>
        <taxon>Kingella</taxon>
    </lineage>
</organism>
<dbReference type="STRING" id="1522312.GCA_900177895_01637"/>
<evidence type="ECO:0000256" key="7">
    <source>
        <dbReference type="SAM" id="SignalP"/>
    </source>
</evidence>
<comment type="similarity">
    <text evidence="1">Belongs to the bacterial solute-binding protein ModA family.</text>
</comment>
<dbReference type="Proteomes" id="UP000215450">
    <property type="component" value="Unassembled WGS sequence"/>
</dbReference>
<dbReference type="EMBL" id="FXUV02000012">
    <property type="protein sequence ID" value="SNB61024.1"/>
    <property type="molecule type" value="Genomic_DNA"/>
</dbReference>
<feature type="binding site" evidence="6">
    <location>
        <position position="167"/>
    </location>
    <ligand>
        <name>molybdate</name>
        <dbReference type="ChEBI" id="CHEBI:36264"/>
    </ligand>
</feature>
<feature type="signal peptide" evidence="7">
    <location>
        <begin position="1"/>
        <end position="20"/>
    </location>
</feature>
<feature type="chain" id="PRO_5015075133" evidence="7">
    <location>
        <begin position="21"/>
        <end position="248"/>
    </location>
</feature>
<dbReference type="GO" id="GO:0030973">
    <property type="term" value="F:molybdate ion binding"/>
    <property type="evidence" value="ECO:0007669"/>
    <property type="project" value="UniProtKB-ARBA"/>
</dbReference>
<proteinExistence type="inferred from homology"/>
<gene>
    <name evidence="8" type="primary">modA</name>
    <name evidence="9" type="ORF">KEBURONENSIS_00807</name>
    <name evidence="8" type="ORF">KEBURONENSIS_00986</name>
</gene>
<evidence type="ECO:0000256" key="5">
    <source>
        <dbReference type="ARBA" id="ARBA00062515"/>
    </source>
</evidence>
<dbReference type="FunFam" id="3.40.190.10:FF:000035">
    <property type="entry name" value="Molybdate ABC transporter substrate-binding protein"/>
    <property type="match status" value="1"/>
</dbReference>
<dbReference type="PANTHER" id="PTHR30632:SF0">
    <property type="entry name" value="SULFATE-BINDING PROTEIN"/>
    <property type="match status" value="1"/>
</dbReference>
<evidence type="ECO:0000256" key="4">
    <source>
        <dbReference type="ARBA" id="ARBA00022729"/>
    </source>
</evidence>
<dbReference type="AlphaFoldDB" id="A0A238HEJ7"/>
<dbReference type="RefSeq" id="WP_095062107.1">
    <property type="nucleotide sequence ID" value="NZ_FXUV02000012.1"/>
</dbReference>
<dbReference type="EMBL" id="FXUV01000012">
    <property type="protein sequence ID" value="SMQ11979.1"/>
    <property type="molecule type" value="Genomic_DNA"/>
</dbReference>
<keyword evidence="2 6" id="KW-0500">Molybdenum</keyword>
<feature type="binding site" evidence="6">
    <location>
        <position position="140"/>
    </location>
    <ligand>
        <name>molybdate</name>
        <dbReference type="ChEBI" id="CHEBI:36264"/>
    </ligand>
</feature>
<evidence type="ECO:0000313" key="9">
    <source>
        <dbReference type="EMBL" id="SNB61024.1"/>
    </source>
</evidence>
<sequence>MLRQITLATAVLFAMQSVQAADITVSAAASLKEAFTEIAKLYEKQNPQDKIKLNTAASGVLLQQLAQGAPVDVLATADTATMDKANNQKLIAAHTRKNFARNSLVLVTPKKSTVRVKTLADLRQANVKRIAVGKPESVPAGAYAKAALEKNNLFNQLNNKYIYTQNVRQALDYVFRGEVDAGFVYRTDAQLKQFALNITGEVPTVQPVIYPIATTTRSQYAAEAKRFTDFVLSPAAQSVLQRYGFSKP</sequence>
<feature type="binding site" evidence="6">
    <location>
        <position position="30"/>
    </location>
    <ligand>
        <name>molybdate</name>
        <dbReference type="ChEBI" id="CHEBI:36264"/>
    </ligand>
</feature>
<feature type="binding site" evidence="6">
    <location>
        <position position="58"/>
    </location>
    <ligand>
        <name>molybdate</name>
        <dbReference type="ChEBI" id="CHEBI:36264"/>
    </ligand>
</feature>
<dbReference type="GO" id="GO:1901359">
    <property type="term" value="F:tungstate binding"/>
    <property type="evidence" value="ECO:0007669"/>
    <property type="project" value="UniProtKB-ARBA"/>
</dbReference>
<evidence type="ECO:0000313" key="10">
    <source>
        <dbReference type="Proteomes" id="UP000215450"/>
    </source>
</evidence>
<evidence type="ECO:0000256" key="1">
    <source>
        <dbReference type="ARBA" id="ARBA00009175"/>
    </source>
</evidence>
<dbReference type="PANTHER" id="PTHR30632">
    <property type="entry name" value="MOLYBDATE-BINDING PERIPLASMIC PROTEIN"/>
    <property type="match status" value="1"/>
</dbReference>
<reference evidence="9 10" key="2">
    <citation type="submission" date="2017-06" db="EMBL/GenBank/DDBJ databases">
        <authorList>
            <person name="Kim H.J."/>
            <person name="Triplett B.A."/>
        </authorList>
    </citation>
    <scope>NUCLEOTIDE SEQUENCE [LARGE SCALE GENOMIC DNA]</scope>
    <source>
        <strain evidence="9">Kingella_eburonensis</strain>
    </source>
</reference>
<dbReference type="InterPro" id="IPR050682">
    <property type="entry name" value="ModA/WtpA"/>
</dbReference>
<keyword evidence="3 6" id="KW-0479">Metal-binding</keyword>
<dbReference type="Gene3D" id="3.40.190.10">
    <property type="entry name" value="Periplasmic binding protein-like II"/>
    <property type="match status" value="2"/>
</dbReference>
<evidence type="ECO:0000256" key="3">
    <source>
        <dbReference type="ARBA" id="ARBA00022723"/>
    </source>
</evidence>
<evidence type="ECO:0000256" key="6">
    <source>
        <dbReference type="PIRSR" id="PIRSR004846-1"/>
    </source>
</evidence>
<dbReference type="OrthoDB" id="9785015at2"/>
<name>A0A238HEJ7_9NEIS</name>
<keyword evidence="4 7" id="KW-0732">Signal</keyword>
<dbReference type="GO" id="GO:0015689">
    <property type="term" value="P:molybdate ion transport"/>
    <property type="evidence" value="ECO:0007669"/>
    <property type="project" value="InterPro"/>
</dbReference>
<dbReference type="PIRSF" id="PIRSF004846">
    <property type="entry name" value="ModA"/>
    <property type="match status" value="1"/>
</dbReference>
<dbReference type="NCBIfam" id="TIGR01256">
    <property type="entry name" value="modA"/>
    <property type="match status" value="1"/>
</dbReference>